<reference evidence="2 3" key="1">
    <citation type="submission" date="2018-11" db="EMBL/GenBank/DDBJ databases">
        <title>Gemmobacter sp. nov., YIM 102744-1 draft genome.</title>
        <authorList>
            <person name="Li G."/>
            <person name="Jiang Y."/>
        </authorList>
    </citation>
    <scope>NUCLEOTIDE SEQUENCE [LARGE SCALE GENOMIC DNA]</scope>
    <source>
        <strain evidence="2 3">YIM 102744-1</strain>
    </source>
</reference>
<evidence type="ECO:0000313" key="2">
    <source>
        <dbReference type="EMBL" id="RRH73811.1"/>
    </source>
</evidence>
<dbReference type="EMBL" id="RRAZ01000016">
    <property type="protein sequence ID" value="RRH73811.1"/>
    <property type="molecule type" value="Genomic_DNA"/>
</dbReference>
<organism evidence="2 3">
    <name type="scientific">Falsigemmobacter faecalis</name>
    <dbReference type="NCBI Taxonomy" id="2488730"/>
    <lineage>
        <taxon>Bacteria</taxon>
        <taxon>Pseudomonadati</taxon>
        <taxon>Pseudomonadota</taxon>
        <taxon>Alphaproteobacteria</taxon>
        <taxon>Rhodobacterales</taxon>
        <taxon>Paracoccaceae</taxon>
        <taxon>Falsigemmobacter</taxon>
    </lineage>
</organism>
<comment type="caution">
    <text evidence="2">The sequence shown here is derived from an EMBL/GenBank/DDBJ whole genome shotgun (WGS) entry which is preliminary data.</text>
</comment>
<dbReference type="Pfam" id="PF06527">
    <property type="entry name" value="TniQ"/>
    <property type="match status" value="1"/>
</dbReference>
<protein>
    <recommendedName>
        <fullName evidence="1">TniQ domain-containing protein</fullName>
    </recommendedName>
</protein>
<gene>
    <name evidence="2" type="ORF">EG244_12115</name>
</gene>
<evidence type="ECO:0000313" key="3">
    <source>
        <dbReference type="Proteomes" id="UP000282125"/>
    </source>
</evidence>
<name>A0A3P3DHT0_9RHOB</name>
<dbReference type="AlphaFoldDB" id="A0A3P3DHT0"/>
<keyword evidence="3" id="KW-1185">Reference proteome</keyword>
<dbReference type="Proteomes" id="UP000282125">
    <property type="component" value="Unassembled WGS sequence"/>
</dbReference>
<dbReference type="InterPro" id="IPR009492">
    <property type="entry name" value="TniQ"/>
</dbReference>
<evidence type="ECO:0000259" key="1">
    <source>
        <dbReference type="Pfam" id="PF06527"/>
    </source>
</evidence>
<accession>A0A3P3DHT0</accession>
<feature type="domain" description="TniQ" evidence="1">
    <location>
        <begin position="9"/>
        <end position="146"/>
    </location>
</feature>
<dbReference type="RefSeq" id="WP_124965261.1">
    <property type="nucleotide sequence ID" value="NZ_RRAZ01000016.1"/>
</dbReference>
<proteinExistence type="predicted"/>
<sequence>MNSLPSYLPAPVERETLPSYVSRVAHSFGVSVNTFLNDAGLGRNFCARPERSAALEDFKQITGLRSEAVDMLLRWTGVGVDETHLVFADAVMNTRSLRNPVVRGCMACLRDDIMAGHLARPLTSAVYRGHWQLRDCFVCLRHSRLLDTLWSETMMTRRYDIGQNIAELLPGLWAAEPEKSEIIPTSFEHWQDSRLAGTSSDSWLDQQCLHATITLAPLFGADILALSLDAATSVEQMRLAQQVGYEVMTGGAAAISDALTDLALTKSSPAAAFKHLFRKLSWGQTPEAGYQPFRSILREICLKHWAYGEGEILLGEPVKQRIYHTLNSAAAEVGVSPRRMRIMLEASLFPPGDKRTVSIGRIFTPEEVRKAAAGAATLDGLDDYAENARQAQSLASARQGALTTTSRVRHFLGLSRDQFESVVASGLVTRHRRASEARACWRLQDWVELLETLHASAITCAVPSPDMMPLAYIAVRVQKAIGELLGAVVAGKIKIYIDQSSAAGGDGRGLETFRLCLPEAKAWALGADTAIDAAPPKLLSISQVAAKGLVPRGQGFPQLVRDGHTPSTRREIISGGRFAAWLSDEDVQAFKLKYVTVGEVSDLYGTNKRDVCAWLQQYGIVPFSPDGQDYGMIWLRSDLAALEKPGVLPHRRNQVSFFMRTSLASDYSSPVAIRGMSR</sequence>